<accession>A0A9Y2NEC2</accession>
<dbReference type="GO" id="GO:0030313">
    <property type="term" value="C:cell envelope"/>
    <property type="evidence" value="ECO:0007669"/>
    <property type="project" value="UniProtKB-SubCell"/>
</dbReference>
<dbReference type="AlphaFoldDB" id="A0A9Y2NEC2"/>
<keyword evidence="8" id="KW-1185">Reference proteome</keyword>
<keyword evidence="4 5" id="KW-0732">Signal</keyword>
<dbReference type="GO" id="GO:0043190">
    <property type="term" value="C:ATP-binding cassette (ABC) transporter complex"/>
    <property type="evidence" value="ECO:0007669"/>
    <property type="project" value="InterPro"/>
</dbReference>
<organism evidence="7 8">
    <name type="scientific">Amycolatopsis mongoliensis</name>
    <dbReference type="NCBI Taxonomy" id="715475"/>
    <lineage>
        <taxon>Bacteria</taxon>
        <taxon>Bacillati</taxon>
        <taxon>Actinomycetota</taxon>
        <taxon>Actinomycetes</taxon>
        <taxon>Pseudonocardiales</taxon>
        <taxon>Pseudonocardiaceae</taxon>
        <taxon>Amycolatopsis</taxon>
    </lineage>
</organism>
<dbReference type="SUPFAM" id="SSF53850">
    <property type="entry name" value="Periplasmic binding protein-like II"/>
    <property type="match status" value="1"/>
</dbReference>
<gene>
    <name evidence="7" type="ORF">QRX60_31315</name>
</gene>
<comment type="similarity">
    <text evidence="2">Belongs to the bacterial solute-binding protein 5 family.</text>
</comment>
<evidence type="ECO:0000256" key="2">
    <source>
        <dbReference type="ARBA" id="ARBA00005695"/>
    </source>
</evidence>
<proteinExistence type="inferred from homology"/>
<feature type="chain" id="PRO_5040789559" evidence="5">
    <location>
        <begin position="23"/>
        <end position="528"/>
    </location>
</feature>
<sequence length="528" mass="54299">MAHPRNSAAVLGVLAMAASGCAGCTSTAGRQPVDGRTFTLAIGSDPASLDPHLTVLSVTSQVDRFLYDSLLDLTADGKPVAGLAGKWTATTTTASFTLRAGISCADDTPLTAADVAANIDFVGDPASKSPVTGQTVAPGTSATADEATRTITVTSGKPDAFLLRDIGTLPIVCGKALRDRKLATKGEGGTGMFTITEAVPGDHYTLTRRTDYAWGPGTGQATRPGLPDRVVVRVVPDTRTAAGLLLSGELNAATITGPERQLPDAKGLAHADFVAPLGELFYNQADGRPGHDESVRRGLTQALDLARLGSVLTDGTGTPSTGMVTAAMTPCPGDTVTGNLPVHDPAAAASALDTAGWKPGPDGVRVKKGRRLELTVLYGTQLGPTMTATAELARQAWQSLGAAVTVRGLDGPALSQELFGTGGWDVLLGPIGFASPNQMVPFVSGPAVPAGTNFAHIENAGYDERARQAATMVNDTGCPLWTAAETALIARVDAVPYIDSVVPTYAHGAGFEISQTSIKPSSIRMYAE</sequence>
<dbReference type="GO" id="GO:1904680">
    <property type="term" value="F:peptide transmembrane transporter activity"/>
    <property type="evidence" value="ECO:0007669"/>
    <property type="project" value="TreeGrafter"/>
</dbReference>
<evidence type="ECO:0000313" key="8">
    <source>
        <dbReference type="Proteomes" id="UP001239397"/>
    </source>
</evidence>
<dbReference type="Gene3D" id="3.10.105.10">
    <property type="entry name" value="Dipeptide-binding Protein, Domain 3"/>
    <property type="match status" value="1"/>
</dbReference>
<name>A0A9Y2NEC2_9PSEU</name>
<dbReference type="Proteomes" id="UP001239397">
    <property type="component" value="Chromosome"/>
</dbReference>
<dbReference type="InterPro" id="IPR030678">
    <property type="entry name" value="Peptide/Ni-bd"/>
</dbReference>
<dbReference type="Pfam" id="PF00496">
    <property type="entry name" value="SBP_bac_5"/>
    <property type="match status" value="1"/>
</dbReference>
<dbReference type="InterPro" id="IPR000914">
    <property type="entry name" value="SBP_5_dom"/>
</dbReference>
<dbReference type="GO" id="GO:0015833">
    <property type="term" value="P:peptide transport"/>
    <property type="evidence" value="ECO:0007669"/>
    <property type="project" value="TreeGrafter"/>
</dbReference>
<evidence type="ECO:0000256" key="4">
    <source>
        <dbReference type="ARBA" id="ARBA00022729"/>
    </source>
</evidence>
<dbReference type="PANTHER" id="PTHR30290">
    <property type="entry name" value="PERIPLASMIC BINDING COMPONENT OF ABC TRANSPORTER"/>
    <property type="match status" value="1"/>
</dbReference>
<dbReference type="InterPro" id="IPR039424">
    <property type="entry name" value="SBP_5"/>
</dbReference>
<dbReference type="PIRSF" id="PIRSF002741">
    <property type="entry name" value="MppA"/>
    <property type="match status" value="1"/>
</dbReference>
<protein>
    <submittedName>
        <fullName evidence="7">ABC transporter substrate-binding protein</fullName>
    </submittedName>
</protein>
<dbReference type="KEGG" id="amog:QRX60_31315"/>
<comment type="subcellular location">
    <subcellularLocation>
        <location evidence="1">Cell envelope</location>
    </subcellularLocation>
</comment>
<dbReference type="EMBL" id="CP127295">
    <property type="protein sequence ID" value="WIX98543.1"/>
    <property type="molecule type" value="Genomic_DNA"/>
</dbReference>
<dbReference type="Gene3D" id="3.40.190.10">
    <property type="entry name" value="Periplasmic binding protein-like II"/>
    <property type="match status" value="1"/>
</dbReference>
<evidence type="ECO:0000256" key="1">
    <source>
        <dbReference type="ARBA" id="ARBA00004196"/>
    </source>
</evidence>
<dbReference type="GO" id="GO:0042597">
    <property type="term" value="C:periplasmic space"/>
    <property type="evidence" value="ECO:0007669"/>
    <property type="project" value="UniProtKB-ARBA"/>
</dbReference>
<feature type="domain" description="Solute-binding protein family 5" evidence="6">
    <location>
        <begin position="78"/>
        <end position="437"/>
    </location>
</feature>
<keyword evidence="3" id="KW-0813">Transport</keyword>
<reference evidence="7 8" key="1">
    <citation type="submission" date="2023-06" db="EMBL/GenBank/DDBJ databases">
        <authorList>
            <person name="Oyuntsetseg B."/>
            <person name="Kim S.B."/>
        </authorList>
    </citation>
    <scope>NUCLEOTIDE SEQUENCE [LARGE SCALE GENOMIC DNA]</scope>
    <source>
        <strain evidence="7 8">4-36</strain>
    </source>
</reference>
<dbReference type="RefSeq" id="WP_285995028.1">
    <property type="nucleotide sequence ID" value="NZ_CP127295.1"/>
</dbReference>
<evidence type="ECO:0000259" key="6">
    <source>
        <dbReference type="Pfam" id="PF00496"/>
    </source>
</evidence>
<feature type="signal peptide" evidence="5">
    <location>
        <begin position="1"/>
        <end position="22"/>
    </location>
</feature>
<dbReference type="PANTHER" id="PTHR30290:SF10">
    <property type="entry name" value="PERIPLASMIC OLIGOPEPTIDE-BINDING PROTEIN-RELATED"/>
    <property type="match status" value="1"/>
</dbReference>
<evidence type="ECO:0000256" key="5">
    <source>
        <dbReference type="SAM" id="SignalP"/>
    </source>
</evidence>
<dbReference type="PROSITE" id="PS51257">
    <property type="entry name" value="PROKAR_LIPOPROTEIN"/>
    <property type="match status" value="1"/>
</dbReference>
<evidence type="ECO:0000256" key="3">
    <source>
        <dbReference type="ARBA" id="ARBA00022448"/>
    </source>
</evidence>
<evidence type="ECO:0000313" key="7">
    <source>
        <dbReference type="EMBL" id="WIX98543.1"/>
    </source>
</evidence>